<protein>
    <submittedName>
        <fullName evidence="4">Alcohol dehydrogenase GroES-like domain-containing protein</fullName>
    </submittedName>
</protein>
<dbReference type="EMBL" id="FTOC01000004">
    <property type="protein sequence ID" value="SIS45993.1"/>
    <property type="molecule type" value="Genomic_DNA"/>
</dbReference>
<evidence type="ECO:0000256" key="1">
    <source>
        <dbReference type="ARBA" id="ARBA00022857"/>
    </source>
</evidence>
<dbReference type="PANTHER" id="PTHR44154">
    <property type="entry name" value="QUINONE OXIDOREDUCTASE"/>
    <property type="match status" value="1"/>
</dbReference>
<keyword evidence="1" id="KW-0521">NADP</keyword>
<feature type="domain" description="Alcohol dehydrogenase-like N-terminal" evidence="3">
    <location>
        <begin position="26"/>
        <end position="99"/>
    </location>
</feature>
<dbReference type="InterPro" id="IPR013154">
    <property type="entry name" value="ADH-like_N"/>
</dbReference>
<keyword evidence="5" id="KW-1185">Reference proteome</keyword>
<accession>A0A1N7J9G6</accession>
<dbReference type="AlphaFoldDB" id="A0A1N7J9G6"/>
<dbReference type="Gene3D" id="3.90.180.10">
    <property type="entry name" value="Medium-chain alcohol dehydrogenases, catalytic domain"/>
    <property type="match status" value="1"/>
</dbReference>
<evidence type="ECO:0000256" key="2">
    <source>
        <dbReference type="SAM" id="MobiDB-lite"/>
    </source>
</evidence>
<dbReference type="InterPro" id="IPR011032">
    <property type="entry name" value="GroES-like_sf"/>
</dbReference>
<dbReference type="Proteomes" id="UP000187608">
    <property type="component" value="Unassembled WGS sequence"/>
</dbReference>
<evidence type="ECO:0000313" key="4">
    <source>
        <dbReference type="EMBL" id="SIS45993.1"/>
    </source>
</evidence>
<gene>
    <name evidence="4" type="ORF">SAMN05421687_104217</name>
</gene>
<name>A0A1N7J9G6_9BACI</name>
<dbReference type="SUPFAM" id="SSF50129">
    <property type="entry name" value="GroES-like"/>
    <property type="match status" value="1"/>
</dbReference>
<dbReference type="InterPro" id="IPR051603">
    <property type="entry name" value="Zinc-ADH_QOR/CCCR"/>
</dbReference>
<feature type="region of interest" description="Disordered" evidence="2">
    <location>
        <begin position="50"/>
        <end position="72"/>
    </location>
</feature>
<reference evidence="5" key="1">
    <citation type="submission" date="2017-01" db="EMBL/GenBank/DDBJ databases">
        <authorList>
            <person name="Varghese N."/>
            <person name="Submissions S."/>
        </authorList>
    </citation>
    <scope>NUCLEOTIDE SEQUENCE [LARGE SCALE GENOMIC DNA]</scope>
    <source>
        <strain evidence="5">DSM 23127</strain>
    </source>
</reference>
<sequence>MRAVQVIGYGDVEKLEMKDVPRPEPGEGEVLVKVKACAINNTEIWMREGDYGTGGKSGWRPEGVTFPRTPGSDITGEVVEIGKSVNSSYKERSVVLFPFTSSGEEGTEHIAEDMRNM</sequence>
<dbReference type="Pfam" id="PF08240">
    <property type="entry name" value="ADH_N"/>
    <property type="match status" value="1"/>
</dbReference>
<organism evidence="4 5">
    <name type="scientific">Salimicrobium flavidum</name>
    <dbReference type="NCBI Taxonomy" id="570947"/>
    <lineage>
        <taxon>Bacteria</taxon>
        <taxon>Bacillati</taxon>
        <taxon>Bacillota</taxon>
        <taxon>Bacilli</taxon>
        <taxon>Bacillales</taxon>
        <taxon>Bacillaceae</taxon>
        <taxon>Salimicrobium</taxon>
    </lineage>
</organism>
<dbReference type="PANTHER" id="PTHR44154:SF1">
    <property type="entry name" value="QUINONE OXIDOREDUCTASE"/>
    <property type="match status" value="1"/>
</dbReference>
<dbReference type="STRING" id="570947.SAMN05421687_104217"/>
<evidence type="ECO:0000313" key="5">
    <source>
        <dbReference type="Proteomes" id="UP000187608"/>
    </source>
</evidence>
<evidence type="ECO:0000259" key="3">
    <source>
        <dbReference type="Pfam" id="PF08240"/>
    </source>
</evidence>
<proteinExistence type="predicted"/>